<sequence>MREVIVSEHLWGKIKEVNDYLINELHLSEEATEKRIRRMEQFVMDFAKRVDHPLCRFKKWRTLGYHCAVFEKDWVFAYEVFDEGVIVRDMANTALLAE</sequence>
<dbReference type="EMBL" id="MNQH01000048">
    <property type="protein sequence ID" value="OKY93018.1"/>
    <property type="molecule type" value="Genomic_DNA"/>
</dbReference>
<proteinExistence type="predicted"/>
<name>A0A1Q6F2G9_9BACT</name>
<protein>
    <recommendedName>
        <fullName evidence="3">Addiction module toxin RelE</fullName>
    </recommendedName>
</protein>
<evidence type="ECO:0000313" key="1">
    <source>
        <dbReference type="EMBL" id="OKY93018.1"/>
    </source>
</evidence>
<reference evidence="1 2" key="1">
    <citation type="journal article" date="2016" name="Nat. Biotechnol.">
        <title>Measurement of bacterial replication rates in microbial communities.</title>
        <authorList>
            <person name="Brown C.T."/>
            <person name="Olm M.R."/>
            <person name="Thomas B.C."/>
            <person name="Banfield J.F."/>
        </authorList>
    </citation>
    <scope>NUCLEOTIDE SEQUENCE [LARGE SCALE GENOMIC DNA]</scope>
    <source>
        <strain evidence="1">CAG:67_53_122</strain>
    </source>
</reference>
<dbReference type="RefSeq" id="WP_004328567.1">
    <property type="nucleotide sequence ID" value="NZ_BAAFKT010000015.1"/>
</dbReference>
<dbReference type="GeneID" id="73802927"/>
<organism evidence="1 2">
    <name type="scientific">Alistipes putredinis</name>
    <dbReference type="NCBI Taxonomy" id="28117"/>
    <lineage>
        <taxon>Bacteria</taxon>
        <taxon>Pseudomonadati</taxon>
        <taxon>Bacteroidota</taxon>
        <taxon>Bacteroidia</taxon>
        <taxon>Bacteroidales</taxon>
        <taxon>Rikenellaceae</taxon>
        <taxon>Alistipes</taxon>
    </lineage>
</organism>
<dbReference type="AlphaFoldDB" id="A0A1Q6F2G9"/>
<evidence type="ECO:0000313" key="2">
    <source>
        <dbReference type="Proteomes" id="UP000187417"/>
    </source>
</evidence>
<dbReference type="Proteomes" id="UP000187417">
    <property type="component" value="Unassembled WGS sequence"/>
</dbReference>
<gene>
    <name evidence="1" type="ORF">BHV66_10465</name>
</gene>
<evidence type="ECO:0008006" key="3">
    <source>
        <dbReference type="Google" id="ProtNLM"/>
    </source>
</evidence>
<comment type="caution">
    <text evidence="1">The sequence shown here is derived from an EMBL/GenBank/DDBJ whole genome shotgun (WGS) entry which is preliminary data.</text>
</comment>
<accession>A0A1Q6F2G9</accession>